<dbReference type="SMART" id="SM00098">
    <property type="entry name" value="alkPPc"/>
    <property type="match status" value="2"/>
</dbReference>
<organism evidence="7 8">
    <name type="scientific">Macrostomum lignano</name>
    <dbReference type="NCBI Taxonomy" id="282301"/>
    <lineage>
        <taxon>Eukaryota</taxon>
        <taxon>Metazoa</taxon>
        <taxon>Spiralia</taxon>
        <taxon>Lophotrochozoa</taxon>
        <taxon>Platyhelminthes</taxon>
        <taxon>Rhabditophora</taxon>
        <taxon>Macrostomorpha</taxon>
        <taxon>Macrostomida</taxon>
        <taxon>Macrostomidae</taxon>
        <taxon>Macrostomum</taxon>
    </lineage>
</organism>
<dbReference type="PANTHER" id="PTHR11596:SF5">
    <property type="entry name" value="ALKALINE PHOSPHATASE"/>
    <property type="match status" value="1"/>
</dbReference>
<name>A0A1I8IPA2_9PLAT</name>
<dbReference type="PRINTS" id="PR00113">
    <property type="entry name" value="ALKPHPHTASE"/>
</dbReference>
<evidence type="ECO:0000256" key="3">
    <source>
        <dbReference type="PIRSR" id="PIRSR601952-1"/>
    </source>
</evidence>
<reference evidence="8" key="1">
    <citation type="submission" date="2016-11" db="UniProtKB">
        <authorList>
            <consortium name="WormBaseParasite"/>
        </authorList>
    </citation>
    <scope>IDENTIFICATION</scope>
</reference>
<comment type="similarity">
    <text evidence="5">Belongs to the alkaline phosphatase family.</text>
</comment>
<evidence type="ECO:0000313" key="8">
    <source>
        <dbReference type="WBParaSite" id="maker-uti_cns_0014972-snap-gene-0.2-mRNA-1"/>
    </source>
</evidence>
<dbReference type="Pfam" id="PF00245">
    <property type="entry name" value="Alk_phosphatase"/>
    <property type="match status" value="3"/>
</dbReference>
<feature type="compositionally biased region" description="Basic and acidic residues" evidence="6">
    <location>
        <begin position="228"/>
        <end position="237"/>
    </location>
</feature>
<dbReference type="InterPro" id="IPR001952">
    <property type="entry name" value="Alkaline_phosphatase"/>
</dbReference>
<evidence type="ECO:0000256" key="5">
    <source>
        <dbReference type="RuleBase" id="RU003946"/>
    </source>
</evidence>
<feature type="region of interest" description="Disordered" evidence="6">
    <location>
        <begin position="956"/>
        <end position="983"/>
    </location>
</feature>
<proteinExistence type="inferred from homology"/>
<evidence type="ECO:0000256" key="1">
    <source>
        <dbReference type="ARBA" id="ARBA00012647"/>
    </source>
</evidence>
<feature type="binding site" evidence="4">
    <location>
        <position position="870"/>
    </location>
    <ligand>
        <name>Zn(2+)</name>
        <dbReference type="ChEBI" id="CHEBI:29105"/>
        <label>2</label>
    </ligand>
</feature>
<feature type="binding site" evidence="4">
    <location>
        <position position="874"/>
    </location>
    <ligand>
        <name>Zn(2+)</name>
        <dbReference type="ChEBI" id="CHEBI:29105"/>
        <label>2</label>
    </ligand>
</feature>
<keyword evidence="4" id="KW-0479">Metal-binding</keyword>
<keyword evidence="4" id="KW-0460">Magnesium</keyword>
<feature type="binding site" evidence="4">
    <location>
        <position position="580"/>
    </location>
    <ligand>
        <name>Mg(2+)</name>
        <dbReference type="ChEBI" id="CHEBI:18420"/>
    </ligand>
</feature>
<protein>
    <recommendedName>
        <fullName evidence="1">alkaline phosphatase</fullName>
        <ecNumber evidence="1">3.1.3.1</ecNumber>
    </recommendedName>
</protein>
<feature type="compositionally biased region" description="Basic and acidic residues" evidence="6">
    <location>
        <begin position="707"/>
        <end position="717"/>
    </location>
</feature>
<comment type="cofactor">
    <cofactor evidence="4">
        <name>Mg(2+)</name>
        <dbReference type="ChEBI" id="CHEBI:18420"/>
    </cofactor>
    <text evidence="4">Binds 1 Mg(2+) ion.</text>
</comment>
<keyword evidence="7" id="KW-1185">Reference proteome</keyword>
<dbReference type="PANTHER" id="PTHR11596">
    <property type="entry name" value="ALKALINE PHOSPHATASE"/>
    <property type="match status" value="1"/>
</dbReference>
<evidence type="ECO:0000256" key="6">
    <source>
        <dbReference type="SAM" id="MobiDB-lite"/>
    </source>
</evidence>
<sequence>MRAELGKLTQTCDWLAPNTPKRGKTMQDQRSTRGLLLAALFLLTIFSNEVSCKQPKLYPQPNYETKEYWTRDAQQSMDRASRVLQQLRYSAKNVILFIGDGMGISTVTAGRILKGQLKNSSGEEASLAFDEFDHAGLIRTYNMDRQTPDSASTATAFMCGVKTNGYMLGVNQDAKLGSCSTYDSRQHDVVSFLKFASEQGKATGVLTTDRLTGATPAPAYASSVSRQWQDDTDRNTDDSSPDSPEQRRRCPDIATQLVDRAVNFTVLMGGGRLKLLPKNVTTMDQFGGVQVNGTRSDGINLVERWSSLQRQLGRRPVYVETADELRNLRADQADSVLGLLSTEKMRYHSTNIRSEGYREPSLADMTRKALEVLRKNSNGFALMVEGARIDSGHHANQAQRALYDVLAFDEAVQVATEMTSIEDTLIVVSADHSHVFTIGHYGYRGQPILGKMVSKSSDGSLQYPALVPRHSESHSAEDVALFARGPGAHLFQSVHQQSYIGHVIMKAGCLGWYARTGNCLQDPESATSAATVDPRTTANGATSTGLSKAALDAQQSMDRASRVLQELRYSAKNVILFIGDGMGVSTVTAGRILKGQLKNSSGEEASLAFDEFDHAGLIRTYNLDRQTPDSAATATAFLCGVKTNFYTLGVNQNAKLGSCSTYDSRQHDVVSFLKLASEQGRATGVVTTSRLTGATPAPAFASCVSRRWQDDTDRDTDSSSEDTVEQRRDCPDIATQMVDRGVNFTVLMGGGRLKFLPKNVTTVDQVTGRTYRGTRSDGVNLVERWKTLQGQFGRRAQYVETADDLRSIQPDNVDSVLALTSIADMQYHVININSSGYREPSLADMTKKTLEVLTKNPKGFALLVEGGRIDNGHHGNRAQRALYEVVAFDEAIQAAMEMTSIEDTLIVVSADHSHVFTIGYYGRRGQPVLGKVMSSEEPLRYATASDGMQYTTVSYGDGPGAEVGRPRRNISEDSPESSYDYRYPSLVPRSTESHAGEDVSVMARGPGAQLFHSVHQQSYIAHVIMKAACLGWYADTGNCLKAPEAVSTTSPGDIPTTTTKSAVAKVSRQNVSLVMSATALIVMRSL</sequence>
<dbReference type="InterPro" id="IPR017850">
    <property type="entry name" value="Alkaline_phosphatase_core_sf"/>
</dbReference>
<feature type="binding site" evidence="4">
    <location>
        <position position="911"/>
    </location>
    <ligand>
        <name>Zn(2+)</name>
        <dbReference type="ChEBI" id="CHEBI:29105"/>
        <label>2</label>
    </ligand>
</feature>
<accession>A0A1I8IPA2</accession>
<dbReference type="AlphaFoldDB" id="A0A1I8IPA2"/>
<dbReference type="CDD" id="cd16012">
    <property type="entry name" value="ALP"/>
    <property type="match status" value="2"/>
</dbReference>
<feature type="region of interest" description="Disordered" evidence="6">
    <location>
        <begin position="216"/>
        <end position="251"/>
    </location>
</feature>
<comment type="cofactor">
    <cofactor evidence="4">
        <name>Zn(2+)</name>
        <dbReference type="ChEBI" id="CHEBI:29105"/>
    </cofactor>
    <text evidence="4">Binds 2 Zn(2+) ions.</text>
</comment>
<dbReference type="WBParaSite" id="maker-uti_cns_0014972-snap-gene-0.2-mRNA-1">
    <property type="protein sequence ID" value="maker-uti_cns_0014972-snap-gene-0.2-mRNA-1"/>
    <property type="gene ID" value="maker-uti_cns_0014972-snap-gene-0.2"/>
</dbReference>
<feature type="region of interest" description="Disordered" evidence="6">
    <location>
        <begin position="705"/>
        <end position="728"/>
    </location>
</feature>
<dbReference type="GO" id="GO:0004035">
    <property type="term" value="F:alkaline phosphatase activity"/>
    <property type="evidence" value="ECO:0007669"/>
    <property type="project" value="UniProtKB-EC"/>
</dbReference>
<evidence type="ECO:0000256" key="2">
    <source>
        <dbReference type="ARBA" id="ARBA00022553"/>
    </source>
</evidence>
<feature type="binding site" evidence="4">
    <location>
        <position position="695"/>
    </location>
    <ligand>
        <name>Mg(2+)</name>
        <dbReference type="ChEBI" id="CHEBI:18420"/>
    </ligand>
</feature>
<feature type="binding site" evidence="4">
    <location>
        <position position="912"/>
    </location>
    <ligand>
        <name>Zn(2+)</name>
        <dbReference type="ChEBI" id="CHEBI:29105"/>
        <label>2</label>
    </ligand>
</feature>
<keyword evidence="2" id="KW-0597">Phosphoprotein</keyword>
<feature type="region of interest" description="Disordered" evidence="6">
    <location>
        <begin position="524"/>
        <end position="543"/>
    </location>
</feature>
<dbReference type="SUPFAM" id="SSF53649">
    <property type="entry name" value="Alkaline phosphatase-like"/>
    <property type="match status" value="2"/>
</dbReference>
<feature type="binding site" evidence="4">
    <location>
        <position position="994"/>
    </location>
    <ligand>
        <name>Zn(2+)</name>
        <dbReference type="ChEBI" id="CHEBI:29105"/>
        <label>2</label>
    </ligand>
</feature>
<evidence type="ECO:0000313" key="7">
    <source>
        <dbReference type="Proteomes" id="UP000095280"/>
    </source>
</evidence>
<evidence type="ECO:0000256" key="4">
    <source>
        <dbReference type="PIRSR" id="PIRSR601952-2"/>
    </source>
</evidence>
<dbReference type="GO" id="GO:0046872">
    <property type="term" value="F:metal ion binding"/>
    <property type="evidence" value="ECO:0007669"/>
    <property type="project" value="UniProtKB-KW"/>
</dbReference>
<dbReference type="EC" id="3.1.3.1" evidence="1"/>
<keyword evidence="4" id="KW-0862">Zinc</keyword>
<dbReference type="Gene3D" id="3.40.720.10">
    <property type="entry name" value="Alkaline Phosphatase, subunit A"/>
    <property type="match status" value="2"/>
</dbReference>
<feature type="binding site" evidence="4">
    <location>
        <position position="865"/>
    </location>
    <ligand>
        <name>Mg(2+)</name>
        <dbReference type="ChEBI" id="CHEBI:18420"/>
    </ligand>
</feature>
<feature type="active site" description="Phosphoserine intermediate" evidence="3">
    <location>
        <position position="630"/>
    </location>
</feature>
<feature type="binding site" evidence="4">
    <location>
        <position position="580"/>
    </location>
    <ligand>
        <name>Zn(2+)</name>
        <dbReference type="ChEBI" id="CHEBI:29105"/>
        <label>2</label>
    </ligand>
</feature>
<dbReference type="Proteomes" id="UP000095280">
    <property type="component" value="Unplaced"/>
</dbReference>